<evidence type="ECO:0000256" key="6">
    <source>
        <dbReference type="ARBA" id="ARBA00022448"/>
    </source>
</evidence>
<keyword evidence="29" id="KW-1185">Reference proteome</keyword>
<evidence type="ECO:0000256" key="24">
    <source>
        <dbReference type="PROSITE-ProRule" id="PRU00192"/>
    </source>
</evidence>
<dbReference type="PROSITE" id="PS51216">
    <property type="entry name" value="NEBULIN"/>
    <property type="match status" value="2"/>
</dbReference>
<feature type="compositionally biased region" description="Polar residues" evidence="25">
    <location>
        <begin position="14"/>
        <end position="24"/>
    </location>
</feature>
<dbReference type="InterPro" id="IPR002219">
    <property type="entry name" value="PKC_DAG/PE"/>
</dbReference>
<keyword evidence="19 22" id="KW-0342">GTP-binding</keyword>
<feature type="compositionally biased region" description="Low complexity" evidence="25">
    <location>
        <begin position="525"/>
        <end position="538"/>
    </location>
</feature>
<dbReference type="InterPro" id="IPR035630">
    <property type="entry name" value="Lasp1_SH3"/>
</dbReference>
<feature type="compositionally biased region" description="Low complexity" evidence="25">
    <location>
        <begin position="97"/>
        <end position="108"/>
    </location>
</feature>
<feature type="compositionally biased region" description="Basic and acidic residues" evidence="25">
    <location>
        <begin position="498"/>
        <end position="523"/>
    </location>
</feature>
<evidence type="ECO:0000256" key="9">
    <source>
        <dbReference type="ARBA" id="ARBA00022490"/>
    </source>
</evidence>
<evidence type="ECO:0000313" key="29">
    <source>
        <dbReference type="Proteomes" id="UP000886611"/>
    </source>
</evidence>
<dbReference type="GO" id="GO:0042383">
    <property type="term" value="C:sarcolemma"/>
    <property type="evidence" value="ECO:0007669"/>
    <property type="project" value="UniProtKB-SubCell"/>
</dbReference>
<keyword evidence="13 22" id="KW-0547">Nucleotide-binding</keyword>
<dbReference type="CDD" id="cd11934">
    <property type="entry name" value="SH3_Lasp1_C"/>
    <property type="match status" value="1"/>
</dbReference>
<comment type="caution">
    <text evidence="28">The sequence shown here is derived from an EMBL/GenBank/DDBJ whole genome shotgun (WGS) entry which is preliminary data.</text>
</comment>
<evidence type="ECO:0000256" key="18">
    <source>
        <dbReference type="ARBA" id="ARBA00023034"/>
    </source>
</evidence>
<dbReference type="GO" id="GO:0005794">
    <property type="term" value="C:Golgi apparatus"/>
    <property type="evidence" value="ECO:0007669"/>
    <property type="project" value="UniProtKB-SubCell"/>
</dbReference>
<feature type="compositionally biased region" description="Pro residues" evidence="25">
    <location>
        <begin position="72"/>
        <end position="96"/>
    </location>
</feature>
<dbReference type="InterPro" id="IPR006689">
    <property type="entry name" value="Small_GTPase_ARF/SAR"/>
</dbReference>
<dbReference type="Pfam" id="PF00018">
    <property type="entry name" value="SH3_1"/>
    <property type="match status" value="1"/>
</dbReference>
<keyword evidence="14" id="KW-0863">Zinc-finger</keyword>
<dbReference type="FunFam" id="2.30.30.40:FF:000007">
    <property type="entry name" value="nebulin isoform X1"/>
    <property type="match status" value="1"/>
</dbReference>
<reference evidence="28 29" key="1">
    <citation type="journal article" date="2021" name="Cell">
        <title>Tracing the genetic footprints of vertebrate landing in non-teleost ray-finned fishes.</title>
        <authorList>
            <person name="Bi X."/>
            <person name="Wang K."/>
            <person name="Yang L."/>
            <person name="Pan H."/>
            <person name="Jiang H."/>
            <person name="Wei Q."/>
            <person name="Fang M."/>
            <person name="Yu H."/>
            <person name="Zhu C."/>
            <person name="Cai Y."/>
            <person name="He Y."/>
            <person name="Gan X."/>
            <person name="Zeng H."/>
            <person name="Yu D."/>
            <person name="Zhu Y."/>
            <person name="Jiang H."/>
            <person name="Qiu Q."/>
            <person name="Yang H."/>
            <person name="Zhang Y.E."/>
            <person name="Wang W."/>
            <person name="Zhu M."/>
            <person name="He S."/>
            <person name="Zhang G."/>
        </authorList>
    </citation>
    <scope>NUCLEOTIDE SEQUENCE [LARGE SCALE GENOMIC DNA]</scope>
    <source>
        <strain evidence="28">Bchr_013</strain>
    </source>
</reference>
<evidence type="ECO:0000256" key="4">
    <source>
        <dbReference type="ARBA" id="ARBA00010290"/>
    </source>
</evidence>
<dbReference type="PROSITE" id="PS00479">
    <property type="entry name" value="ZF_DAG_PE_1"/>
    <property type="match status" value="1"/>
</dbReference>
<dbReference type="Gene3D" id="3.40.50.300">
    <property type="entry name" value="P-loop containing nucleotide triphosphate hydrolases"/>
    <property type="match status" value="1"/>
</dbReference>
<feature type="compositionally biased region" description="Low complexity" evidence="25">
    <location>
        <begin position="545"/>
        <end position="555"/>
    </location>
</feature>
<feature type="binding site" evidence="22">
    <location>
        <position position="332"/>
    </location>
    <ligand>
        <name>GTP</name>
        <dbReference type="ChEBI" id="CHEBI:37565"/>
    </ligand>
</feature>
<dbReference type="InterPro" id="IPR001452">
    <property type="entry name" value="SH3_domain"/>
</dbReference>
<evidence type="ECO:0000256" key="22">
    <source>
        <dbReference type="PIRSR" id="PIRSR606689-1"/>
    </source>
</evidence>
<feature type="region of interest" description="Disordered" evidence="25">
    <location>
        <begin position="70"/>
        <end position="108"/>
    </location>
</feature>
<evidence type="ECO:0000256" key="10">
    <source>
        <dbReference type="ARBA" id="ARBA00022707"/>
    </source>
</evidence>
<evidence type="ECO:0000256" key="12">
    <source>
        <dbReference type="ARBA" id="ARBA00022737"/>
    </source>
</evidence>
<dbReference type="GO" id="GO:1903078">
    <property type="term" value="P:positive regulation of protein localization to plasma membrane"/>
    <property type="evidence" value="ECO:0007669"/>
    <property type="project" value="TreeGrafter"/>
</dbReference>
<evidence type="ECO:0000256" key="8">
    <source>
        <dbReference type="ARBA" id="ARBA00022481"/>
    </source>
</evidence>
<evidence type="ECO:0000256" key="16">
    <source>
        <dbReference type="ARBA" id="ARBA00022892"/>
    </source>
</evidence>
<evidence type="ECO:0000256" key="11">
    <source>
        <dbReference type="ARBA" id="ARBA00022723"/>
    </source>
</evidence>
<evidence type="ECO:0000256" key="14">
    <source>
        <dbReference type="ARBA" id="ARBA00022771"/>
    </source>
</evidence>
<dbReference type="Gene3D" id="3.30.60.20">
    <property type="match status" value="1"/>
</dbReference>
<keyword evidence="9" id="KW-0963">Cytoplasm</keyword>
<dbReference type="PRINTS" id="PR00328">
    <property type="entry name" value="SAR1GTPBP"/>
</dbReference>
<keyword evidence="21" id="KW-0449">Lipoprotein</keyword>
<keyword evidence="5 24" id="KW-0728">SH3 domain</keyword>
<dbReference type="SMART" id="SM00109">
    <property type="entry name" value="C1"/>
    <property type="match status" value="1"/>
</dbReference>
<evidence type="ECO:0000256" key="13">
    <source>
        <dbReference type="ARBA" id="ARBA00022741"/>
    </source>
</evidence>
<dbReference type="SMART" id="SM00326">
    <property type="entry name" value="SH3"/>
    <property type="match status" value="2"/>
</dbReference>
<dbReference type="Pfam" id="PF00025">
    <property type="entry name" value="Arf"/>
    <property type="match status" value="1"/>
</dbReference>
<comment type="subcellular location">
    <subcellularLocation>
        <location evidence="1">Cell membrane</location>
        <location evidence="1">Sarcolemma</location>
        <topology evidence="1">Peripheral membrane protein</topology>
        <orientation evidence="1">Cytoplasmic side</orientation>
    </subcellularLocation>
    <subcellularLocation>
        <location evidence="2">Cytoplasm</location>
    </subcellularLocation>
    <subcellularLocation>
        <location evidence="3">Golgi apparatus</location>
    </subcellularLocation>
</comment>
<evidence type="ECO:0000256" key="3">
    <source>
        <dbReference type="ARBA" id="ARBA00004555"/>
    </source>
</evidence>
<evidence type="ECO:0000256" key="1">
    <source>
        <dbReference type="ARBA" id="ARBA00004278"/>
    </source>
</evidence>
<dbReference type="GO" id="GO:0003924">
    <property type="term" value="F:GTPase activity"/>
    <property type="evidence" value="ECO:0007669"/>
    <property type="project" value="InterPro"/>
</dbReference>
<keyword evidence="18" id="KW-0333">Golgi apparatus</keyword>
<dbReference type="InterPro" id="IPR036028">
    <property type="entry name" value="SH3-like_dom_sf"/>
</dbReference>
<dbReference type="Pfam" id="PF00130">
    <property type="entry name" value="C1_1"/>
    <property type="match status" value="1"/>
</dbReference>
<feature type="binding site" evidence="23">
    <location>
        <position position="310"/>
    </location>
    <ligand>
        <name>Mg(2+)</name>
        <dbReference type="ChEBI" id="CHEBI:18420"/>
    </ligand>
</feature>
<dbReference type="GO" id="GO:0003009">
    <property type="term" value="P:skeletal muscle contraction"/>
    <property type="evidence" value="ECO:0007669"/>
    <property type="project" value="TreeGrafter"/>
</dbReference>
<dbReference type="SMART" id="SM00177">
    <property type="entry name" value="ARF"/>
    <property type="match status" value="1"/>
</dbReference>
<dbReference type="PROSITE" id="PS50081">
    <property type="entry name" value="ZF_DAG_PE_2"/>
    <property type="match status" value="1"/>
</dbReference>
<evidence type="ECO:0000256" key="15">
    <source>
        <dbReference type="ARBA" id="ARBA00022833"/>
    </source>
</evidence>
<dbReference type="Proteomes" id="UP000886611">
    <property type="component" value="Unassembled WGS sequence"/>
</dbReference>
<proteinExistence type="inferred from homology"/>
<dbReference type="SUPFAM" id="SSF57889">
    <property type="entry name" value="Cysteine-rich domain"/>
    <property type="match status" value="1"/>
</dbReference>
<feature type="domain" description="SH3" evidence="26">
    <location>
        <begin position="560"/>
        <end position="619"/>
    </location>
</feature>
<dbReference type="GO" id="GO:0005525">
    <property type="term" value="F:GTP binding"/>
    <property type="evidence" value="ECO:0007669"/>
    <property type="project" value="UniProtKB-KW"/>
</dbReference>
<keyword evidence="12" id="KW-0677">Repeat</keyword>
<dbReference type="SUPFAM" id="SSF52540">
    <property type="entry name" value="P-loop containing nucleoside triphosphate hydrolases"/>
    <property type="match status" value="1"/>
</dbReference>
<dbReference type="FunFam" id="3.30.60.20:FF:000022">
    <property type="entry name" value="SH3 and cysteine-rich domain-containing protein 3 isoform 2"/>
    <property type="match status" value="1"/>
</dbReference>
<evidence type="ECO:0000256" key="5">
    <source>
        <dbReference type="ARBA" id="ARBA00022443"/>
    </source>
</evidence>
<dbReference type="SMART" id="SM00227">
    <property type="entry name" value="NEBU"/>
    <property type="match status" value="2"/>
</dbReference>
<keyword evidence="8" id="KW-0488">Methylation</keyword>
<dbReference type="AlphaFoldDB" id="A0A8X7X342"/>
<feature type="non-terminal residue" evidence="28">
    <location>
        <position position="1"/>
    </location>
</feature>
<evidence type="ECO:0000256" key="20">
    <source>
        <dbReference type="ARBA" id="ARBA00023136"/>
    </source>
</evidence>
<dbReference type="FunFam" id="3.40.50.300:FF:003500">
    <property type="entry name" value="ADP-ribosylation factor 1"/>
    <property type="match status" value="1"/>
</dbReference>
<evidence type="ECO:0000256" key="23">
    <source>
        <dbReference type="PIRSR" id="PIRSR606689-2"/>
    </source>
</evidence>
<evidence type="ECO:0000256" key="2">
    <source>
        <dbReference type="ARBA" id="ARBA00004496"/>
    </source>
</evidence>
<dbReference type="GO" id="GO:0008270">
    <property type="term" value="F:zinc ion binding"/>
    <property type="evidence" value="ECO:0007669"/>
    <property type="project" value="UniProtKB-KW"/>
</dbReference>
<dbReference type="GO" id="GO:0016192">
    <property type="term" value="P:vesicle-mediated transport"/>
    <property type="evidence" value="ECO:0007669"/>
    <property type="project" value="UniProtKB-KW"/>
</dbReference>
<gene>
    <name evidence="28" type="primary">Lasp1</name>
    <name evidence="28" type="ORF">GTO96_0011029</name>
</gene>
<keyword evidence="23" id="KW-0460">Magnesium</keyword>
<dbReference type="FunFam" id="2.30.30.40:FF:000221">
    <property type="entry name" value="SH3 and cysteine-rich domain-containing protein 2"/>
    <property type="match status" value="1"/>
</dbReference>
<evidence type="ECO:0000259" key="27">
    <source>
        <dbReference type="PROSITE" id="PS50081"/>
    </source>
</evidence>
<feature type="region of interest" description="Disordered" evidence="25">
    <location>
        <begin position="498"/>
        <end position="559"/>
    </location>
</feature>
<feature type="domain" description="SH3" evidence="26">
    <location>
        <begin position="175"/>
        <end position="234"/>
    </location>
</feature>
<protein>
    <submittedName>
        <fullName evidence="28">LASP1 protein</fullName>
    </submittedName>
</protein>
<evidence type="ECO:0000256" key="21">
    <source>
        <dbReference type="ARBA" id="ARBA00023288"/>
    </source>
</evidence>
<dbReference type="SUPFAM" id="SSF50044">
    <property type="entry name" value="SH3-domain"/>
    <property type="match status" value="2"/>
</dbReference>
<feature type="binding site" evidence="22">
    <location>
        <begin position="388"/>
        <end position="391"/>
    </location>
    <ligand>
        <name>GTP</name>
        <dbReference type="ChEBI" id="CHEBI:37565"/>
    </ligand>
</feature>
<evidence type="ECO:0000256" key="7">
    <source>
        <dbReference type="ARBA" id="ARBA00022475"/>
    </source>
</evidence>
<dbReference type="SMART" id="SM00178">
    <property type="entry name" value="SAR"/>
    <property type="match status" value="1"/>
</dbReference>
<keyword evidence="17" id="KW-0653">Protein transport</keyword>
<feature type="non-terminal residue" evidence="28">
    <location>
        <position position="619"/>
    </location>
</feature>
<keyword evidence="15" id="KW-0862">Zinc</keyword>
<dbReference type="PROSITE" id="PS51417">
    <property type="entry name" value="ARF"/>
    <property type="match status" value="1"/>
</dbReference>
<evidence type="ECO:0000256" key="19">
    <source>
        <dbReference type="ARBA" id="ARBA00023134"/>
    </source>
</evidence>
<evidence type="ECO:0000313" key="28">
    <source>
        <dbReference type="EMBL" id="KAG2460845.1"/>
    </source>
</evidence>
<keyword evidence="20" id="KW-0472">Membrane</keyword>
<evidence type="ECO:0000256" key="17">
    <source>
        <dbReference type="ARBA" id="ARBA00022927"/>
    </source>
</evidence>
<dbReference type="PANTHER" id="PTHR15135">
    <property type="entry name" value="STAC"/>
    <property type="match status" value="1"/>
</dbReference>
<feature type="domain" description="Phorbol-ester/DAG-type" evidence="27">
    <location>
        <begin position="112"/>
        <end position="163"/>
    </location>
</feature>
<accession>A0A8X7X342</accession>
<dbReference type="InterPro" id="IPR039688">
    <property type="entry name" value="STAC1/2/3"/>
</dbReference>
<keyword evidence="11 23" id="KW-0479">Metal-binding</keyword>
<dbReference type="InterPro" id="IPR046349">
    <property type="entry name" value="C1-like_sf"/>
</dbReference>
<dbReference type="PANTHER" id="PTHR15135:SF5">
    <property type="entry name" value="SH3 AND CYSTEINE-RICH DOMAIN-CONTAINING PROTEIN 2"/>
    <property type="match status" value="1"/>
</dbReference>
<feature type="region of interest" description="Disordered" evidence="25">
    <location>
        <begin position="1"/>
        <end position="31"/>
    </location>
</feature>
<dbReference type="PRINTS" id="PR00452">
    <property type="entry name" value="SH3DOMAIN"/>
</dbReference>
<keyword evidence="6" id="KW-0813">Transport</keyword>
<keyword evidence="16" id="KW-0931">ER-Golgi transport</keyword>
<evidence type="ECO:0000259" key="26">
    <source>
        <dbReference type="PROSITE" id="PS50002"/>
    </source>
</evidence>
<dbReference type="Pfam" id="PF00880">
    <property type="entry name" value="Nebulin"/>
    <property type="match status" value="2"/>
</dbReference>
<comment type="similarity">
    <text evidence="4">Belongs to the small GTPase superfamily. Arf family.</text>
</comment>
<keyword evidence="7" id="KW-1003">Cell membrane</keyword>
<dbReference type="Pfam" id="PF14604">
    <property type="entry name" value="SH3_9"/>
    <property type="match status" value="1"/>
</dbReference>
<dbReference type="InterPro" id="IPR000900">
    <property type="entry name" value="Nebulin_repeat"/>
</dbReference>
<dbReference type="InterPro" id="IPR027417">
    <property type="entry name" value="P-loop_NTPase"/>
</dbReference>
<evidence type="ECO:0000256" key="25">
    <source>
        <dbReference type="SAM" id="MobiDB-lite"/>
    </source>
</evidence>
<sequence length="619" mass="70030">MTENSDKEGEPQQPEASRSPSSVSVLPDSKLQRLKRSLSFKKMIRSKSVENFFQRANSEIKLASELIAVSPLSPPPPPPPENSPSSYPDPPSPSPSPALLARAPAPARPQQTHYFQEHVFRKPTYCQLCKHMIVGNSKQGLRCKSCKLGAHLWCSSELSQQLCSGKTTPRRIEVHPMHTYVALYKFIPQEQNDLELQPGDRVQVTDDSNEDWWKGKSIDKEGYFPANFVQRVRPGEKVWKVTQSFQGNRDLGQLSIKESQKTVTNSGLMCHEIDVYCEVLTGEDKRIMTTCFGFLNEYSLTKEVVHTCPTIGSNVEEIVVKNTHFLMWDLGGQDSLRASWNSYYFNTKFVVLVVDSTDRERIAVTKEELYKMLAHEDLKNAAVLIFANKQDVKNSMTAAEISHILTLTSIKDHAWHVQGCCALTGEGHYPKQSFTTVADTPENLRLKQQSELQSQVRYKEDFEKNKGKGFSVVTDTPELQRIKKTQDQISNIKYHEEFEKNRMGSIGEERRNSQDDAIPRRPEMQQQPPKQSYQQSSSAYNYNEPAAAPPMRAAPLEPPSGGRRFKAVYDYAAADEDEVSFQDGDIILNVQQIDDGWMYGTVERTGETGMLPANYVEAM</sequence>
<organism evidence="28 29">
    <name type="scientific">Polypterus senegalus</name>
    <name type="common">Senegal bichir</name>
    <dbReference type="NCBI Taxonomy" id="55291"/>
    <lineage>
        <taxon>Eukaryota</taxon>
        <taxon>Metazoa</taxon>
        <taxon>Chordata</taxon>
        <taxon>Craniata</taxon>
        <taxon>Vertebrata</taxon>
        <taxon>Euteleostomi</taxon>
        <taxon>Actinopterygii</taxon>
        <taxon>Polypteriformes</taxon>
        <taxon>Polypteridae</taxon>
        <taxon>Polypterus</taxon>
    </lineage>
</organism>
<keyword evidence="10" id="KW-0519">Myristate</keyword>
<feature type="compositionally biased region" description="Basic and acidic residues" evidence="25">
    <location>
        <begin position="1"/>
        <end position="10"/>
    </location>
</feature>
<name>A0A8X7X342_POLSE</name>
<dbReference type="PROSITE" id="PS50002">
    <property type="entry name" value="SH3"/>
    <property type="match status" value="2"/>
</dbReference>
<dbReference type="EMBL" id="JAATIS010004753">
    <property type="protein sequence ID" value="KAG2460845.1"/>
    <property type="molecule type" value="Genomic_DNA"/>
</dbReference>
<dbReference type="Gene3D" id="2.30.30.40">
    <property type="entry name" value="SH3 Domains"/>
    <property type="match status" value="2"/>
</dbReference>
<dbReference type="GO" id="GO:0015031">
    <property type="term" value="P:protein transport"/>
    <property type="evidence" value="ECO:0007669"/>
    <property type="project" value="UniProtKB-KW"/>
</dbReference>